<evidence type="ECO:0000313" key="3">
    <source>
        <dbReference type="EMBL" id="KAA1416928.1"/>
    </source>
</evidence>
<protein>
    <submittedName>
        <fullName evidence="3">Helix-turn-helix transcriptional regulator</fullName>
    </submittedName>
</protein>
<evidence type="ECO:0000259" key="2">
    <source>
        <dbReference type="PROSITE" id="PS50943"/>
    </source>
</evidence>
<evidence type="ECO:0000313" key="4">
    <source>
        <dbReference type="Proteomes" id="UP000325003"/>
    </source>
</evidence>
<feature type="domain" description="HTH cro/C1-type" evidence="2">
    <location>
        <begin position="28"/>
        <end position="82"/>
    </location>
</feature>
<dbReference type="Pfam" id="PF13560">
    <property type="entry name" value="HTH_31"/>
    <property type="match status" value="1"/>
</dbReference>
<feature type="region of interest" description="Disordered" evidence="1">
    <location>
        <begin position="85"/>
        <end position="104"/>
    </location>
</feature>
<dbReference type="EMBL" id="VUJV01000006">
    <property type="protein sequence ID" value="KAA1416928.1"/>
    <property type="molecule type" value="Genomic_DNA"/>
</dbReference>
<sequence>MTFTQCHVTMTFVDNYIINDWARIGLVVRDVRRARKVTQRDLAEAAGVSRGWLIRLEAGHPNPEAASLMPVLRALDLELVVRPTARSTQDVEDESALEEMLRGD</sequence>
<accession>A0A5B1L9P0</accession>
<dbReference type="InterPro" id="IPR001387">
    <property type="entry name" value="Cro/C1-type_HTH"/>
</dbReference>
<dbReference type="InterPro" id="IPR010982">
    <property type="entry name" value="Lambda_DNA-bd_dom_sf"/>
</dbReference>
<proteinExistence type="predicted"/>
<gene>
    <name evidence="3" type="ORF">F0U44_17240</name>
</gene>
<comment type="caution">
    <text evidence="3">The sequence shown here is derived from an EMBL/GenBank/DDBJ whole genome shotgun (WGS) entry which is preliminary data.</text>
</comment>
<dbReference type="GO" id="GO:0003677">
    <property type="term" value="F:DNA binding"/>
    <property type="evidence" value="ECO:0007669"/>
    <property type="project" value="InterPro"/>
</dbReference>
<keyword evidence="4" id="KW-1185">Reference proteome</keyword>
<reference evidence="3 4" key="1">
    <citation type="submission" date="2019-09" db="EMBL/GenBank/DDBJ databases">
        <title>Nocardioides panacisoli sp. nov., isolated from the soil of a ginseng field.</title>
        <authorList>
            <person name="Cho C."/>
        </authorList>
    </citation>
    <scope>NUCLEOTIDE SEQUENCE [LARGE SCALE GENOMIC DNA]</scope>
    <source>
        <strain evidence="3 4">BN130099</strain>
    </source>
</reference>
<dbReference type="Gene3D" id="1.10.260.40">
    <property type="entry name" value="lambda repressor-like DNA-binding domains"/>
    <property type="match status" value="1"/>
</dbReference>
<organism evidence="3 4">
    <name type="scientific">Nocardioides humilatus</name>
    <dbReference type="NCBI Taxonomy" id="2607660"/>
    <lineage>
        <taxon>Bacteria</taxon>
        <taxon>Bacillati</taxon>
        <taxon>Actinomycetota</taxon>
        <taxon>Actinomycetes</taxon>
        <taxon>Propionibacteriales</taxon>
        <taxon>Nocardioidaceae</taxon>
        <taxon>Nocardioides</taxon>
    </lineage>
</organism>
<dbReference type="SUPFAM" id="SSF47413">
    <property type="entry name" value="lambda repressor-like DNA-binding domains"/>
    <property type="match status" value="1"/>
</dbReference>
<dbReference type="Proteomes" id="UP000325003">
    <property type="component" value="Unassembled WGS sequence"/>
</dbReference>
<dbReference type="AlphaFoldDB" id="A0A5B1L9P0"/>
<dbReference type="SMART" id="SM00530">
    <property type="entry name" value="HTH_XRE"/>
    <property type="match status" value="1"/>
</dbReference>
<dbReference type="CDD" id="cd00093">
    <property type="entry name" value="HTH_XRE"/>
    <property type="match status" value="1"/>
</dbReference>
<dbReference type="PROSITE" id="PS50943">
    <property type="entry name" value="HTH_CROC1"/>
    <property type="match status" value="1"/>
</dbReference>
<name>A0A5B1L9P0_9ACTN</name>
<evidence type="ECO:0000256" key="1">
    <source>
        <dbReference type="SAM" id="MobiDB-lite"/>
    </source>
</evidence>
<reference evidence="3 4" key="2">
    <citation type="submission" date="2019-09" db="EMBL/GenBank/DDBJ databases">
        <authorList>
            <person name="Jin C."/>
        </authorList>
    </citation>
    <scope>NUCLEOTIDE SEQUENCE [LARGE SCALE GENOMIC DNA]</scope>
    <source>
        <strain evidence="3 4">BN130099</strain>
    </source>
</reference>